<dbReference type="PANTHER" id="PTHR40074">
    <property type="entry name" value="O-ACETYLTRANSFERASE WECH"/>
    <property type="match status" value="1"/>
</dbReference>
<protein>
    <submittedName>
        <fullName evidence="9">Acyltransferase family protein</fullName>
    </submittedName>
</protein>
<name>A0AAJ2LR88_9HYPH</name>
<gene>
    <name evidence="9" type="ORF">RJJ65_33975</name>
</gene>
<keyword evidence="5 7" id="KW-1133">Transmembrane helix</keyword>
<proteinExistence type="inferred from homology"/>
<evidence type="ECO:0000256" key="1">
    <source>
        <dbReference type="ARBA" id="ARBA00004651"/>
    </source>
</evidence>
<feature type="transmembrane region" description="Helical" evidence="7">
    <location>
        <begin position="336"/>
        <end position="357"/>
    </location>
</feature>
<evidence type="ECO:0000256" key="5">
    <source>
        <dbReference type="ARBA" id="ARBA00022989"/>
    </source>
</evidence>
<keyword evidence="3" id="KW-1003">Cell membrane</keyword>
<keyword evidence="4 7" id="KW-0812">Transmembrane</keyword>
<evidence type="ECO:0000313" key="9">
    <source>
        <dbReference type="EMBL" id="MDR9777554.1"/>
    </source>
</evidence>
<accession>A0AAJ2LR88</accession>
<reference evidence="9" key="1">
    <citation type="submission" date="2023-04" db="EMBL/GenBank/DDBJ databases">
        <title>Genomic characterization of faba bean (Vicia faba) microsymbionts in Mexican soils.</title>
        <authorList>
            <person name="Rivera Orduna F.N."/>
            <person name="Guevara-Luna J."/>
            <person name="Yan J."/>
            <person name="Arroyo-Herrera I."/>
            <person name="Li Y."/>
            <person name="Vasquez-Murrieta M.S."/>
            <person name="Wang E.T."/>
        </authorList>
    </citation>
    <scope>NUCLEOTIDE SEQUENCE</scope>
    <source>
        <strain evidence="9">CH26</strain>
    </source>
</reference>
<organism evidence="9 10">
    <name type="scientific">Rhizobium hidalgonense</name>
    <dbReference type="NCBI Taxonomy" id="1538159"/>
    <lineage>
        <taxon>Bacteria</taxon>
        <taxon>Pseudomonadati</taxon>
        <taxon>Pseudomonadota</taxon>
        <taxon>Alphaproteobacteria</taxon>
        <taxon>Hyphomicrobiales</taxon>
        <taxon>Rhizobiaceae</taxon>
        <taxon>Rhizobium/Agrobacterium group</taxon>
        <taxon>Rhizobium</taxon>
    </lineage>
</organism>
<feature type="transmembrane region" description="Helical" evidence="7">
    <location>
        <begin position="201"/>
        <end position="219"/>
    </location>
</feature>
<dbReference type="GO" id="GO:0009246">
    <property type="term" value="P:enterobacterial common antigen biosynthetic process"/>
    <property type="evidence" value="ECO:0007669"/>
    <property type="project" value="TreeGrafter"/>
</dbReference>
<comment type="similarity">
    <text evidence="2">Belongs to the acyltransferase 3 family.</text>
</comment>
<keyword evidence="9" id="KW-0808">Transferase</keyword>
<evidence type="ECO:0000256" key="3">
    <source>
        <dbReference type="ARBA" id="ARBA00022475"/>
    </source>
</evidence>
<feature type="transmembrane region" description="Helical" evidence="7">
    <location>
        <begin position="263"/>
        <end position="283"/>
    </location>
</feature>
<feature type="transmembrane region" description="Helical" evidence="7">
    <location>
        <begin position="144"/>
        <end position="164"/>
    </location>
</feature>
<dbReference type="AlphaFoldDB" id="A0AAJ2LR88"/>
<evidence type="ECO:0000256" key="7">
    <source>
        <dbReference type="SAM" id="Phobius"/>
    </source>
</evidence>
<feature type="transmembrane region" description="Helical" evidence="7">
    <location>
        <begin position="176"/>
        <end position="195"/>
    </location>
</feature>
<sequence length="368" mass="41290">MNKVDNPTSVAATKLIVAEKRINEIDIIRATAIMLVILLHSSSPVMYQIAFTPIAVWNVHNLVDSAARVCVPLFFMVSGYLLLATTEATKASPLSDLPKRLLKLLLPLLVWSMIYRMGMIYANGSWPTAHDIFSAFKDMLQGAVVYHLWFLYELGALYLLLPFLRSLFQQTDIPARYFFCLWTMLLTARLLSSLAGWGFPLGNYINLGAAGYLVAGYIIRRNCATVSARTTAIAFVTYLITTIATFYLTKIYSVSTNTYVEQFHVYTTPNVVIMSVSAFIFLLRASKWISRFPRLSAAISLIGVHSFGIYLVHVIVLERISYNVLGTPAATPFEAVIRIAATSGFVLAVSFVIAWCLRRFRYTRWMAP</sequence>
<dbReference type="EMBL" id="JAVLSF010000048">
    <property type="protein sequence ID" value="MDR9777554.1"/>
    <property type="molecule type" value="Genomic_DNA"/>
</dbReference>
<dbReference type="Pfam" id="PF01757">
    <property type="entry name" value="Acyl_transf_3"/>
    <property type="match status" value="1"/>
</dbReference>
<feature type="domain" description="Acyltransferase 3" evidence="8">
    <location>
        <begin position="23"/>
        <end position="355"/>
    </location>
</feature>
<feature type="transmembrane region" description="Helical" evidence="7">
    <location>
        <begin position="30"/>
        <end position="50"/>
    </location>
</feature>
<comment type="caution">
    <text evidence="9">The sequence shown here is derived from an EMBL/GenBank/DDBJ whole genome shotgun (WGS) entry which is preliminary data.</text>
</comment>
<evidence type="ECO:0000313" key="10">
    <source>
        <dbReference type="Proteomes" id="UP001268610"/>
    </source>
</evidence>
<keyword evidence="6 7" id="KW-0472">Membrane</keyword>
<evidence type="ECO:0000256" key="6">
    <source>
        <dbReference type="ARBA" id="ARBA00023136"/>
    </source>
</evidence>
<feature type="transmembrane region" description="Helical" evidence="7">
    <location>
        <begin position="104"/>
        <end position="124"/>
    </location>
</feature>
<feature type="transmembrane region" description="Helical" evidence="7">
    <location>
        <begin position="295"/>
        <end position="316"/>
    </location>
</feature>
<dbReference type="GO" id="GO:0005886">
    <property type="term" value="C:plasma membrane"/>
    <property type="evidence" value="ECO:0007669"/>
    <property type="project" value="UniProtKB-SubCell"/>
</dbReference>
<feature type="transmembrane region" description="Helical" evidence="7">
    <location>
        <begin position="231"/>
        <end position="251"/>
    </location>
</feature>
<evidence type="ECO:0000256" key="2">
    <source>
        <dbReference type="ARBA" id="ARBA00007400"/>
    </source>
</evidence>
<dbReference type="RefSeq" id="WP_310857428.1">
    <property type="nucleotide sequence ID" value="NZ_JAVLSD010000045.1"/>
</dbReference>
<evidence type="ECO:0000259" key="8">
    <source>
        <dbReference type="Pfam" id="PF01757"/>
    </source>
</evidence>
<dbReference type="Proteomes" id="UP001268610">
    <property type="component" value="Unassembled WGS sequence"/>
</dbReference>
<comment type="subcellular location">
    <subcellularLocation>
        <location evidence="1">Cell membrane</location>
        <topology evidence="1">Multi-pass membrane protein</topology>
    </subcellularLocation>
</comment>
<evidence type="ECO:0000256" key="4">
    <source>
        <dbReference type="ARBA" id="ARBA00022692"/>
    </source>
</evidence>
<keyword evidence="9" id="KW-0012">Acyltransferase</keyword>
<feature type="transmembrane region" description="Helical" evidence="7">
    <location>
        <begin position="65"/>
        <end position="83"/>
    </location>
</feature>
<dbReference type="PANTHER" id="PTHR40074:SF2">
    <property type="entry name" value="O-ACETYLTRANSFERASE WECH"/>
    <property type="match status" value="1"/>
</dbReference>
<dbReference type="InterPro" id="IPR002656">
    <property type="entry name" value="Acyl_transf_3_dom"/>
</dbReference>
<dbReference type="GO" id="GO:0016413">
    <property type="term" value="F:O-acetyltransferase activity"/>
    <property type="evidence" value="ECO:0007669"/>
    <property type="project" value="TreeGrafter"/>
</dbReference>